<accession>A0AAD3S0P7</accession>
<gene>
    <name evidence="1" type="ORF">Nepgr_004033</name>
</gene>
<dbReference type="Proteomes" id="UP001279734">
    <property type="component" value="Unassembled WGS sequence"/>
</dbReference>
<evidence type="ECO:0000313" key="1">
    <source>
        <dbReference type="EMBL" id="GMH02194.1"/>
    </source>
</evidence>
<reference evidence="1" key="1">
    <citation type="submission" date="2023-05" db="EMBL/GenBank/DDBJ databases">
        <title>Nepenthes gracilis genome sequencing.</title>
        <authorList>
            <person name="Fukushima K."/>
        </authorList>
    </citation>
    <scope>NUCLEOTIDE SEQUENCE</scope>
    <source>
        <strain evidence="1">SING2019-196</strain>
    </source>
</reference>
<keyword evidence="2" id="KW-1185">Reference proteome</keyword>
<protein>
    <submittedName>
        <fullName evidence="1">Uncharacterized protein</fullName>
    </submittedName>
</protein>
<organism evidence="1 2">
    <name type="scientific">Nepenthes gracilis</name>
    <name type="common">Slender pitcher plant</name>
    <dbReference type="NCBI Taxonomy" id="150966"/>
    <lineage>
        <taxon>Eukaryota</taxon>
        <taxon>Viridiplantae</taxon>
        <taxon>Streptophyta</taxon>
        <taxon>Embryophyta</taxon>
        <taxon>Tracheophyta</taxon>
        <taxon>Spermatophyta</taxon>
        <taxon>Magnoliopsida</taxon>
        <taxon>eudicotyledons</taxon>
        <taxon>Gunneridae</taxon>
        <taxon>Pentapetalae</taxon>
        <taxon>Caryophyllales</taxon>
        <taxon>Nepenthaceae</taxon>
        <taxon>Nepenthes</taxon>
    </lineage>
</organism>
<proteinExistence type="predicted"/>
<dbReference type="EMBL" id="BSYO01000003">
    <property type="protein sequence ID" value="GMH02194.1"/>
    <property type="molecule type" value="Genomic_DNA"/>
</dbReference>
<evidence type="ECO:0000313" key="2">
    <source>
        <dbReference type="Proteomes" id="UP001279734"/>
    </source>
</evidence>
<name>A0AAD3S0P7_NEPGR</name>
<sequence>MSVNLIGFWRGLGNFSGWAAGVVAVGNITWACCDSTGLVFAPFLDVGCGRSLLLTTFKFEGLSSALPKPAGVGVGELLQLPNALLLLDN</sequence>
<comment type="caution">
    <text evidence="1">The sequence shown here is derived from an EMBL/GenBank/DDBJ whole genome shotgun (WGS) entry which is preliminary data.</text>
</comment>
<dbReference type="AlphaFoldDB" id="A0AAD3S0P7"/>